<evidence type="ECO:0000313" key="1">
    <source>
        <dbReference type="EMBL" id="MCE0480686.1"/>
    </source>
</evidence>
<feature type="non-terminal residue" evidence="1">
    <location>
        <position position="1"/>
    </location>
</feature>
<keyword evidence="2" id="KW-1185">Reference proteome</keyword>
<organism evidence="1 2">
    <name type="scientific">Datura stramonium</name>
    <name type="common">Jimsonweed</name>
    <name type="synonym">Common thornapple</name>
    <dbReference type="NCBI Taxonomy" id="4076"/>
    <lineage>
        <taxon>Eukaryota</taxon>
        <taxon>Viridiplantae</taxon>
        <taxon>Streptophyta</taxon>
        <taxon>Embryophyta</taxon>
        <taxon>Tracheophyta</taxon>
        <taxon>Spermatophyta</taxon>
        <taxon>Magnoliopsida</taxon>
        <taxon>eudicotyledons</taxon>
        <taxon>Gunneridae</taxon>
        <taxon>Pentapetalae</taxon>
        <taxon>asterids</taxon>
        <taxon>lamiids</taxon>
        <taxon>Solanales</taxon>
        <taxon>Solanaceae</taxon>
        <taxon>Solanoideae</taxon>
        <taxon>Datureae</taxon>
        <taxon>Datura</taxon>
    </lineage>
</organism>
<reference evidence="1 2" key="1">
    <citation type="journal article" date="2021" name="BMC Genomics">
        <title>Datura genome reveals duplications of psychoactive alkaloid biosynthetic genes and high mutation rate following tissue culture.</title>
        <authorList>
            <person name="Rajewski A."/>
            <person name="Carter-House D."/>
            <person name="Stajich J."/>
            <person name="Litt A."/>
        </authorList>
    </citation>
    <scope>NUCLEOTIDE SEQUENCE [LARGE SCALE GENOMIC DNA]</scope>
    <source>
        <strain evidence="1">AR-01</strain>
    </source>
</reference>
<dbReference type="Proteomes" id="UP000823775">
    <property type="component" value="Unassembled WGS sequence"/>
</dbReference>
<name>A0ABS8VIQ7_DATST</name>
<proteinExistence type="predicted"/>
<gene>
    <name evidence="1" type="ORF">HAX54_037722</name>
</gene>
<protein>
    <submittedName>
        <fullName evidence="1">Uncharacterized protein</fullName>
    </submittedName>
</protein>
<dbReference type="EMBL" id="JACEIK010005087">
    <property type="protein sequence ID" value="MCE0480686.1"/>
    <property type="molecule type" value="Genomic_DNA"/>
</dbReference>
<sequence>TPHQIIYVFSMLYGQNEATINKWNGSSRPHNNPGIWCYRCRTYNEPSIVSWIVASLLQRCYVDRDAFTISVRGSRSCKALVDFLLNLNVAQAAKPLEWIDSSSTVTVTADWMGGKEINEDEEVEELELEIRL</sequence>
<accession>A0ABS8VIQ7</accession>
<evidence type="ECO:0000313" key="2">
    <source>
        <dbReference type="Proteomes" id="UP000823775"/>
    </source>
</evidence>
<comment type="caution">
    <text evidence="1">The sequence shown here is derived from an EMBL/GenBank/DDBJ whole genome shotgun (WGS) entry which is preliminary data.</text>
</comment>